<dbReference type="AlphaFoldDB" id="A0A1H7L298"/>
<protein>
    <submittedName>
        <fullName evidence="2">Outer membrane usher protein</fullName>
    </submittedName>
</protein>
<dbReference type="Gene3D" id="2.60.40.2610">
    <property type="entry name" value="Outer membrane usher protein FimD, plug domain"/>
    <property type="match status" value="1"/>
</dbReference>
<name>A0A1H7L298_9SPHN</name>
<dbReference type="GO" id="GO:0009297">
    <property type="term" value="P:pilus assembly"/>
    <property type="evidence" value="ECO:0007669"/>
    <property type="project" value="InterPro"/>
</dbReference>
<dbReference type="STRING" id="1855283.SAMN05216382_1134"/>
<dbReference type="Gene3D" id="2.60.40.3110">
    <property type="match status" value="1"/>
</dbReference>
<evidence type="ECO:0000313" key="2">
    <source>
        <dbReference type="EMBL" id="SEK93193.1"/>
    </source>
</evidence>
<dbReference type="InterPro" id="IPR000015">
    <property type="entry name" value="Fimb_usher"/>
</dbReference>
<dbReference type="Proteomes" id="UP000199214">
    <property type="component" value="Unassembled WGS sequence"/>
</dbReference>
<dbReference type="EMBL" id="FNZZ01000002">
    <property type="protein sequence ID" value="SEK93193.1"/>
    <property type="molecule type" value="Genomic_DNA"/>
</dbReference>
<keyword evidence="3" id="KW-1185">Reference proteome</keyword>
<feature type="signal peptide" evidence="1">
    <location>
        <begin position="1"/>
        <end position="19"/>
    </location>
</feature>
<proteinExistence type="predicted"/>
<evidence type="ECO:0000256" key="1">
    <source>
        <dbReference type="SAM" id="SignalP"/>
    </source>
</evidence>
<accession>A0A1H7L298</accession>
<gene>
    <name evidence="2" type="ORF">SAMN05216382_1134</name>
</gene>
<reference evidence="3" key="1">
    <citation type="submission" date="2016-10" db="EMBL/GenBank/DDBJ databases">
        <authorList>
            <person name="Varghese N."/>
            <person name="Submissions S."/>
        </authorList>
    </citation>
    <scope>NUCLEOTIDE SEQUENCE [LARGE SCALE GENOMIC DNA]</scope>
    <source>
        <strain evidence="3">JS21-1</strain>
    </source>
</reference>
<dbReference type="PANTHER" id="PTHR30451:SF5">
    <property type="entry name" value="SLR0019 PROTEIN"/>
    <property type="match status" value="1"/>
</dbReference>
<dbReference type="RefSeq" id="WP_093004214.1">
    <property type="nucleotide sequence ID" value="NZ_FNZZ01000002.1"/>
</dbReference>
<feature type="chain" id="PRO_5011497115" evidence="1">
    <location>
        <begin position="20"/>
        <end position="768"/>
    </location>
</feature>
<dbReference type="OrthoDB" id="8587at2"/>
<organism evidence="2 3">
    <name type="scientific">Sphingomonas palmae</name>
    <dbReference type="NCBI Taxonomy" id="1855283"/>
    <lineage>
        <taxon>Bacteria</taxon>
        <taxon>Pseudomonadati</taxon>
        <taxon>Pseudomonadota</taxon>
        <taxon>Alphaproteobacteria</taxon>
        <taxon>Sphingomonadales</taxon>
        <taxon>Sphingomonadaceae</taxon>
        <taxon>Sphingomonas</taxon>
    </lineage>
</organism>
<sequence length="768" mass="79197">MSLASVLLAALLSGAAPSAAPSGADAPVPTAAEAQQANSALFVALVVNGVETPDLVSVEQRGARFIVAPDALRRAGLSVPGAAPVDVTALPGVAARYDQEQQRLILDVPLALLPTRRIAGTPLAWTPPVVSTGAVLNYDLFVQNSGGETFASLLSEQRAFGPWGTIANTAVWRSGGSGIGQGVIRYDTTYRYVDEGRVLSAAAGDVISGALTWSRAVRIGGVRLTRSFETRPDLITVPLPDFAGQAALPSGVDLFINDYHQQHNDVSPGRFVLDQVPVVNGAGEARIVTTDAVGRQIATVIPFYVAPELLRPGLTDFSIYAGALRRDYGIKSFSYGRGIVSGAVRHGLTDRLTIEAHGEGADDLLLAGAGAVWSPGRIGAVHGSLAASRREGRQGTRLTIGYNYVGRSFSAGIERVSQSRDFADLSSFDLAKWNGRQSNLRATVSTRLASLGSLGLGYIDARARDGTRARIASASMSLPVGTRSSLFAAADYDFTRRGLSAQVRFVMPFGRNTVASAGIAHTPDGATRIQADAARAVPTDGGLGWSASGAYGSRGDFVGQANATYRTRTVTLEAGTARAPGTSSVYASASGSVVLLGGKPYLANELPSAFAVVTTGMPGVPVFYENQPVGRTARDGRLFVPRVVAYHPGQFSIDIADLPAVAQAPVMSQRVAFREGTGGVVALTVSAVHSAVVKLVDTAGNVIPAGTPVTVVGAAPTVVGWDGVVLIEGKSGAVTVTAPRVGGGSCTGSVSIPADLGAAANLGAVTCR</sequence>
<evidence type="ECO:0000313" key="3">
    <source>
        <dbReference type="Proteomes" id="UP000199214"/>
    </source>
</evidence>
<dbReference type="PANTHER" id="PTHR30451">
    <property type="entry name" value="OUTER MEMBRANE USHER PROTEIN"/>
    <property type="match status" value="1"/>
</dbReference>
<dbReference type="GO" id="GO:0009279">
    <property type="term" value="C:cell outer membrane"/>
    <property type="evidence" value="ECO:0007669"/>
    <property type="project" value="TreeGrafter"/>
</dbReference>
<dbReference type="InterPro" id="IPR042186">
    <property type="entry name" value="FimD_plug_dom"/>
</dbReference>
<dbReference type="GO" id="GO:0015473">
    <property type="term" value="F:fimbrial usher porin activity"/>
    <property type="evidence" value="ECO:0007669"/>
    <property type="project" value="InterPro"/>
</dbReference>
<keyword evidence="1" id="KW-0732">Signal</keyword>
<dbReference type="Pfam" id="PF00577">
    <property type="entry name" value="Usher"/>
    <property type="match status" value="1"/>
</dbReference>